<dbReference type="EMBL" id="RFFG01000109">
    <property type="protein sequence ID" value="RMI37336.1"/>
    <property type="molecule type" value="Genomic_DNA"/>
</dbReference>
<evidence type="ECO:0000313" key="3">
    <source>
        <dbReference type="Proteomes" id="UP000282674"/>
    </source>
</evidence>
<dbReference type="Proteomes" id="UP000282674">
    <property type="component" value="Unassembled WGS sequence"/>
</dbReference>
<feature type="domain" description="NmrA-like" evidence="1">
    <location>
        <begin position="2"/>
        <end position="267"/>
    </location>
</feature>
<name>A0A3M2LJN1_9ACTN</name>
<dbReference type="PANTHER" id="PTHR43162:SF1">
    <property type="entry name" value="PRESTALK A DIFFERENTIATION PROTEIN A"/>
    <property type="match status" value="1"/>
</dbReference>
<accession>A0A3M2LJN1</accession>
<evidence type="ECO:0000313" key="2">
    <source>
        <dbReference type="EMBL" id="RMI37336.1"/>
    </source>
</evidence>
<dbReference type="SUPFAM" id="SSF51735">
    <property type="entry name" value="NAD(P)-binding Rossmann-fold domains"/>
    <property type="match status" value="1"/>
</dbReference>
<dbReference type="Gene3D" id="3.40.50.720">
    <property type="entry name" value="NAD(P)-binding Rossmann-like Domain"/>
    <property type="match status" value="1"/>
</dbReference>
<proteinExistence type="predicted"/>
<comment type="caution">
    <text evidence="2">The sequence shown here is derived from an EMBL/GenBank/DDBJ whole genome shotgun (WGS) entry which is preliminary data.</text>
</comment>
<dbReference type="InterPro" id="IPR008030">
    <property type="entry name" value="NmrA-like"/>
</dbReference>
<dbReference type="PANTHER" id="PTHR43162">
    <property type="match status" value="1"/>
</dbReference>
<dbReference type="InterPro" id="IPR036291">
    <property type="entry name" value="NAD(P)-bd_dom_sf"/>
</dbReference>
<dbReference type="RefSeq" id="WP_122198970.1">
    <property type="nucleotide sequence ID" value="NZ_JBHSKC010000034.1"/>
</dbReference>
<dbReference type="InterPro" id="IPR051604">
    <property type="entry name" value="Ergot_Alk_Oxidoreductase"/>
</dbReference>
<dbReference type="Gene3D" id="3.90.25.10">
    <property type="entry name" value="UDP-galactose 4-epimerase, domain 1"/>
    <property type="match status" value="1"/>
</dbReference>
<organism evidence="2 3">
    <name type="scientific">Actinomadura harenae</name>
    <dbReference type="NCBI Taxonomy" id="2483351"/>
    <lineage>
        <taxon>Bacteria</taxon>
        <taxon>Bacillati</taxon>
        <taxon>Actinomycetota</taxon>
        <taxon>Actinomycetes</taxon>
        <taxon>Streptosporangiales</taxon>
        <taxon>Thermomonosporaceae</taxon>
        <taxon>Actinomadura</taxon>
    </lineage>
</organism>
<sequence length="300" mass="32958">MIVITAPTGQIGRQILETLLDTNANENGVTPPIRVIARDPARLPARVREETEVIQGSNNEKDVLSKALTGADSVFWLVPPDPSAPSVEDRFLEFTRPFCEVIAETGVQRVVGVSTLGRGVAKNAGHISANLDMDAMIEATGVHYRALELPGFMENMLRSIPALKAAGLFSSPVTPDRREPAVATRDIAAVAARLLLDPTWEGQEGVRILGPEDLSADDMARVMSDVLDRPIRFQPVTSEEYKATMMRFGLSEAWAQGLVDMMRAIDEDRIYHARPRTPEDGSPTSFRQWCEDVLKPAIQN</sequence>
<keyword evidence="3" id="KW-1185">Reference proteome</keyword>
<dbReference type="Pfam" id="PF05368">
    <property type="entry name" value="NmrA"/>
    <property type="match status" value="1"/>
</dbReference>
<dbReference type="AlphaFoldDB" id="A0A3M2LJN1"/>
<gene>
    <name evidence="2" type="ORF">EBO15_36135</name>
</gene>
<reference evidence="2 3" key="1">
    <citation type="submission" date="2018-10" db="EMBL/GenBank/DDBJ databases">
        <title>Isolation from soil.</title>
        <authorList>
            <person name="Hu J."/>
        </authorList>
    </citation>
    <scope>NUCLEOTIDE SEQUENCE [LARGE SCALE GENOMIC DNA]</scope>
    <source>
        <strain evidence="2 3">NEAU-Ht49</strain>
    </source>
</reference>
<evidence type="ECO:0000259" key="1">
    <source>
        <dbReference type="Pfam" id="PF05368"/>
    </source>
</evidence>
<protein>
    <submittedName>
        <fullName evidence="2">NmrA family transcriptional regulator</fullName>
    </submittedName>
</protein>
<dbReference type="OrthoDB" id="4632815at2"/>